<accession>A0A024FY00</accession>
<gene>
    <name evidence="1" type="ORF">BN9_135130</name>
</gene>
<sequence>MDVSINSEGQGALFVMFDITETNLVVPPFIFEKFNKVEDKINLCLVIGTEQKNEKICRGVKKEIIIQGTCHGTVIFNPHAMSLYNVQLNKQQENFFVSFI</sequence>
<protein>
    <submittedName>
        <fullName evidence="1">Uncharacterized protein</fullName>
    </submittedName>
</protein>
<comment type="caution">
    <text evidence="1">The sequence shown here is derived from an EMBL/GenBank/DDBJ whole genome shotgun (WGS) entry which is preliminary data.</text>
</comment>
<dbReference type="EMBL" id="CAIX01002328">
    <property type="protein sequence ID" value="CCI11807.1"/>
    <property type="molecule type" value="Genomic_DNA"/>
</dbReference>
<dbReference type="Proteomes" id="UP000053237">
    <property type="component" value="Unassembled WGS sequence"/>
</dbReference>
<keyword evidence="2" id="KW-1185">Reference proteome</keyword>
<dbReference type="AlphaFoldDB" id="A0A024FY00"/>
<evidence type="ECO:0000313" key="2">
    <source>
        <dbReference type="Proteomes" id="UP000053237"/>
    </source>
</evidence>
<name>A0A024FY00_9STRA</name>
<evidence type="ECO:0000313" key="1">
    <source>
        <dbReference type="EMBL" id="CCI11807.1"/>
    </source>
</evidence>
<reference evidence="1 2" key="1">
    <citation type="submission" date="2012-05" db="EMBL/GenBank/DDBJ databases">
        <title>Recombination and specialization in a pathogen metapopulation.</title>
        <authorList>
            <person name="Gardiner A."/>
            <person name="Kemen E."/>
            <person name="Schultz-Larsen T."/>
            <person name="MacLean D."/>
            <person name="Van Oosterhout C."/>
            <person name="Jones J.D.G."/>
        </authorList>
    </citation>
    <scope>NUCLEOTIDE SEQUENCE [LARGE SCALE GENOMIC DNA]</scope>
    <source>
        <strain evidence="1 2">Ac Nc2</strain>
    </source>
</reference>
<proteinExistence type="predicted"/>
<dbReference type="InParanoid" id="A0A024FY00"/>
<organism evidence="1 2">
    <name type="scientific">Albugo candida</name>
    <dbReference type="NCBI Taxonomy" id="65357"/>
    <lineage>
        <taxon>Eukaryota</taxon>
        <taxon>Sar</taxon>
        <taxon>Stramenopiles</taxon>
        <taxon>Oomycota</taxon>
        <taxon>Peronosporomycetes</taxon>
        <taxon>Albuginales</taxon>
        <taxon>Albuginaceae</taxon>
        <taxon>Albugo</taxon>
    </lineage>
</organism>